<comment type="caution">
    <text evidence="1">The sequence shown here is derived from an EMBL/GenBank/DDBJ whole genome shotgun (WGS) entry which is preliminary data.</text>
</comment>
<organism evidence="1 2">
    <name type="scientific">Helianthus annuus</name>
    <name type="common">Common sunflower</name>
    <dbReference type="NCBI Taxonomy" id="4232"/>
    <lineage>
        <taxon>Eukaryota</taxon>
        <taxon>Viridiplantae</taxon>
        <taxon>Streptophyta</taxon>
        <taxon>Embryophyta</taxon>
        <taxon>Tracheophyta</taxon>
        <taxon>Spermatophyta</taxon>
        <taxon>Magnoliopsida</taxon>
        <taxon>eudicotyledons</taxon>
        <taxon>Gunneridae</taxon>
        <taxon>Pentapetalae</taxon>
        <taxon>asterids</taxon>
        <taxon>campanulids</taxon>
        <taxon>Asterales</taxon>
        <taxon>Asteraceae</taxon>
        <taxon>Asteroideae</taxon>
        <taxon>Heliantheae alliance</taxon>
        <taxon>Heliantheae</taxon>
        <taxon>Helianthus</taxon>
    </lineage>
</organism>
<name>A0A9K3E253_HELAN</name>
<accession>A0A9K3E253</accession>
<evidence type="ECO:0000313" key="2">
    <source>
        <dbReference type="Proteomes" id="UP000215914"/>
    </source>
</evidence>
<protein>
    <submittedName>
        <fullName evidence="1">Uncharacterized protein</fullName>
    </submittedName>
</protein>
<dbReference type="AlphaFoldDB" id="A0A9K3E253"/>
<proteinExistence type="predicted"/>
<sequence>MQKTIRIEIASLTKERGLPISSSPSAATTTSKSLIQSGLNSVVFHTNCEFITNPDHSNFLGNTTAISPI</sequence>
<gene>
    <name evidence="1" type="ORF">HanXRQr2_Chr15g0697171</name>
</gene>
<evidence type="ECO:0000313" key="1">
    <source>
        <dbReference type="EMBL" id="KAF5764882.1"/>
    </source>
</evidence>
<dbReference type="Proteomes" id="UP000215914">
    <property type="component" value="Unassembled WGS sequence"/>
</dbReference>
<reference evidence="1" key="1">
    <citation type="journal article" date="2017" name="Nature">
        <title>The sunflower genome provides insights into oil metabolism, flowering and Asterid evolution.</title>
        <authorList>
            <person name="Badouin H."/>
            <person name="Gouzy J."/>
            <person name="Grassa C.J."/>
            <person name="Murat F."/>
            <person name="Staton S.E."/>
            <person name="Cottret L."/>
            <person name="Lelandais-Briere C."/>
            <person name="Owens G.L."/>
            <person name="Carrere S."/>
            <person name="Mayjonade B."/>
            <person name="Legrand L."/>
            <person name="Gill N."/>
            <person name="Kane N.C."/>
            <person name="Bowers J.E."/>
            <person name="Hubner S."/>
            <person name="Bellec A."/>
            <person name="Berard A."/>
            <person name="Berges H."/>
            <person name="Blanchet N."/>
            <person name="Boniface M.C."/>
            <person name="Brunel D."/>
            <person name="Catrice O."/>
            <person name="Chaidir N."/>
            <person name="Claudel C."/>
            <person name="Donnadieu C."/>
            <person name="Faraut T."/>
            <person name="Fievet G."/>
            <person name="Helmstetter N."/>
            <person name="King M."/>
            <person name="Knapp S.J."/>
            <person name="Lai Z."/>
            <person name="Le Paslier M.C."/>
            <person name="Lippi Y."/>
            <person name="Lorenzon L."/>
            <person name="Mandel J.R."/>
            <person name="Marage G."/>
            <person name="Marchand G."/>
            <person name="Marquand E."/>
            <person name="Bret-Mestries E."/>
            <person name="Morien E."/>
            <person name="Nambeesan S."/>
            <person name="Nguyen T."/>
            <person name="Pegot-Espagnet P."/>
            <person name="Pouilly N."/>
            <person name="Raftis F."/>
            <person name="Sallet E."/>
            <person name="Schiex T."/>
            <person name="Thomas J."/>
            <person name="Vandecasteele C."/>
            <person name="Vares D."/>
            <person name="Vear F."/>
            <person name="Vautrin S."/>
            <person name="Crespi M."/>
            <person name="Mangin B."/>
            <person name="Burke J.M."/>
            <person name="Salse J."/>
            <person name="Munos S."/>
            <person name="Vincourt P."/>
            <person name="Rieseberg L.H."/>
            <person name="Langlade N.B."/>
        </authorList>
    </citation>
    <scope>NUCLEOTIDE SEQUENCE</scope>
    <source>
        <tissue evidence="1">Leaves</tissue>
    </source>
</reference>
<dbReference type="Gramene" id="mRNA:HanXRQr2_Chr15g0697171">
    <property type="protein sequence ID" value="CDS:HanXRQr2_Chr15g0697171.1"/>
    <property type="gene ID" value="HanXRQr2_Chr15g0697171"/>
</dbReference>
<keyword evidence="2" id="KW-1185">Reference proteome</keyword>
<reference evidence="1" key="2">
    <citation type="submission" date="2020-06" db="EMBL/GenBank/DDBJ databases">
        <title>Helianthus annuus Genome sequencing and assembly Release 2.</title>
        <authorList>
            <person name="Gouzy J."/>
            <person name="Langlade N."/>
            <person name="Munos S."/>
        </authorList>
    </citation>
    <scope>NUCLEOTIDE SEQUENCE</scope>
    <source>
        <tissue evidence="1">Leaves</tissue>
    </source>
</reference>
<dbReference type="EMBL" id="MNCJ02000330">
    <property type="protein sequence ID" value="KAF5764882.1"/>
    <property type="molecule type" value="Genomic_DNA"/>
</dbReference>